<dbReference type="EMBL" id="KV006940">
    <property type="protein sequence ID" value="KZV32089.1"/>
    <property type="molecule type" value="Genomic_DNA"/>
</dbReference>
<evidence type="ECO:0000313" key="2">
    <source>
        <dbReference type="EMBL" id="KZV32089.1"/>
    </source>
</evidence>
<feature type="region of interest" description="Disordered" evidence="1">
    <location>
        <begin position="481"/>
        <end position="508"/>
    </location>
</feature>
<evidence type="ECO:0000313" key="3">
    <source>
        <dbReference type="Proteomes" id="UP000250235"/>
    </source>
</evidence>
<reference evidence="2 3" key="1">
    <citation type="journal article" date="2015" name="Proc. Natl. Acad. Sci. U.S.A.">
        <title>The resurrection genome of Boea hygrometrica: A blueprint for survival of dehydration.</title>
        <authorList>
            <person name="Xiao L."/>
            <person name="Yang G."/>
            <person name="Zhang L."/>
            <person name="Yang X."/>
            <person name="Zhao S."/>
            <person name="Ji Z."/>
            <person name="Zhou Q."/>
            <person name="Hu M."/>
            <person name="Wang Y."/>
            <person name="Chen M."/>
            <person name="Xu Y."/>
            <person name="Jin H."/>
            <person name="Xiao X."/>
            <person name="Hu G."/>
            <person name="Bao F."/>
            <person name="Hu Y."/>
            <person name="Wan P."/>
            <person name="Li L."/>
            <person name="Deng X."/>
            <person name="Kuang T."/>
            <person name="Xiang C."/>
            <person name="Zhu J.K."/>
            <person name="Oliver M.J."/>
            <person name="He Y."/>
        </authorList>
    </citation>
    <scope>NUCLEOTIDE SEQUENCE [LARGE SCALE GENOMIC DNA]</scope>
    <source>
        <strain evidence="3">cv. XS01</strain>
    </source>
</reference>
<feature type="region of interest" description="Disordered" evidence="1">
    <location>
        <begin position="337"/>
        <end position="362"/>
    </location>
</feature>
<sequence length="577" mass="64413">MIFKSYQICLRCSSGESLSVQEQRAIAAQVLAARNILKSFNKARLLIFLILIFKQGPSLCTAHAFSRHDTLHDVSELLFYAALRTGVLPRCPSGAGLFCLPTCCSGFPGCSAGRGDDPAGDAPGANCFLRRIREQRPVDPAKNGRNFRFVDSCRSFSLLAQSSLQDLQGLARSRSVDTRIPVRRLTSVPIFLRWSKDRGHTSCGESAWSFTLVPSSYGFSEYIDTVLYARDDRDREPPEGSHLGQGASTPGFEPRDRLPGRLPSVVDRPRPHLVRGTGTVFHIVPSSYGFYEYCDAVVYAWDDRDREPLEGSRPSKLIFEVLMGFGALVTLRELQPSRAKLSPRSTEVPLDQERRRPDSNLETDFRAHLPTVVDKPRPHLVRGTGTAFHPRSDSYGFSEYREAFLYARTIATESRTKGSSPVKDRQRPDSNPKIDFQAHLPPVVDRRRPHLVRGTGMELYPHSSSYRFSEYHDVVPYAWDDRDREPSEGAHPGQGGSTPEFQPRDRLPGPSSCIIAPASWFASHFSSSAGCYHSSWIIMLQLISWPPPDYQTTESTLDVSIANSTADSMNTKPTADR</sequence>
<gene>
    <name evidence="2" type="ORF">F511_25213</name>
</gene>
<feature type="compositionally biased region" description="Basic and acidic residues" evidence="1">
    <location>
        <begin position="351"/>
        <end position="362"/>
    </location>
</feature>
<keyword evidence="3" id="KW-1185">Reference proteome</keyword>
<proteinExistence type="predicted"/>
<accession>A0A2Z7BF57</accession>
<name>A0A2Z7BF57_9LAMI</name>
<dbReference type="Proteomes" id="UP000250235">
    <property type="component" value="Unassembled WGS sequence"/>
</dbReference>
<evidence type="ECO:0000256" key="1">
    <source>
        <dbReference type="SAM" id="MobiDB-lite"/>
    </source>
</evidence>
<feature type="compositionally biased region" description="Basic and acidic residues" evidence="1">
    <location>
        <begin position="422"/>
        <end position="432"/>
    </location>
</feature>
<feature type="region of interest" description="Disordered" evidence="1">
    <location>
        <begin position="414"/>
        <end position="437"/>
    </location>
</feature>
<organism evidence="2 3">
    <name type="scientific">Dorcoceras hygrometricum</name>
    <dbReference type="NCBI Taxonomy" id="472368"/>
    <lineage>
        <taxon>Eukaryota</taxon>
        <taxon>Viridiplantae</taxon>
        <taxon>Streptophyta</taxon>
        <taxon>Embryophyta</taxon>
        <taxon>Tracheophyta</taxon>
        <taxon>Spermatophyta</taxon>
        <taxon>Magnoliopsida</taxon>
        <taxon>eudicotyledons</taxon>
        <taxon>Gunneridae</taxon>
        <taxon>Pentapetalae</taxon>
        <taxon>asterids</taxon>
        <taxon>lamiids</taxon>
        <taxon>Lamiales</taxon>
        <taxon>Gesneriaceae</taxon>
        <taxon>Didymocarpoideae</taxon>
        <taxon>Trichosporeae</taxon>
        <taxon>Loxocarpinae</taxon>
        <taxon>Dorcoceras</taxon>
    </lineage>
</organism>
<protein>
    <submittedName>
        <fullName evidence="2">Uncharacterized protein</fullName>
    </submittedName>
</protein>
<feature type="region of interest" description="Disordered" evidence="1">
    <location>
        <begin position="233"/>
        <end position="269"/>
    </location>
</feature>
<dbReference type="AlphaFoldDB" id="A0A2Z7BF57"/>